<dbReference type="Pfam" id="PF19777">
    <property type="entry name" value="DUF6263"/>
    <property type="match status" value="1"/>
</dbReference>
<keyword evidence="1" id="KW-0732">Signal</keyword>
<feature type="signal peptide" evidence="1">
    <location>
        <begin position="1"/>
        <end position="20"/>
    </location>
</feature>
<accession>A0ABP8HTK9</accession>
<dbReference type="RefSeq" id="WP_345258287.1">
    <property type="nucleotide sequence ID" value="NZ_BAABGY010000018.1"/>
</dbReference>
<evidence type="ECO:0000313" key="2">
    <source>
        <dbReference type="EMBL" id="GAA4344193.1"/>
    </source>
</evidence>
<dbReference type="Proteomes" id="UP001501725">
    <property type="component" value="Unassembled WGS sequence"/>
</dbReference>
<evidence type="ECO:0000256" key="1">
    <source>
        <dbReference type="SAM" id="SignalP"/>
    </source>
</evidence>
<organism evidence="2 3">
    <name type="scientific">Flaviaesturariibacter amylovorans</name>
    <dbReference type="NCBI Taxonomy" id="1084520"/>
    <lineage>
        <taxon>Bacteria</taxon>
        <taxon>Pseudomonadati</taxon>
        <taxon>Bacteroidota</taxon>
        <taxon>Chitinophagia</taxon>
        <taxon>Chitinophagales</taxon>
        <taxon>Chitinophagaceae</taxon>
        <taxon>Flaviaestuariibacter</taxon>
    </lineage>
</organism>
<comment type="caution">
    <text evidence="2">The sequence shown here is derived from an EMBL/GenBank/DDBJ whole genome shotgun (WGS) entry which is preliminary data.</text>
</comment>
<proteinExistence type="predicted"/>
<protein>
    <submittedName>
        <fullName evidence="2">Uncharacterized protein</fullName>
    </submittedName>
</protein>
<dbReference type="InterPro" id="IPR046230">
    <property type="entry name" value="DUF6263"/>
</dbReference>
<evidence type="ECO:0000313" key="3">
    <source>
        <dbReference type="Proteomes" id="UP001501725"/>
    </source>
</evidence>
<feature type="chain" id="PRO_5045432120" evidence="1">
    <location>
        <begin position="21"/>
        <end position="283"/>
    </location>
</feature>
<name>A0ABP8HTK9_9BACT</name>
<gene>
    <name evidence="2" type="ORF">GCM10023184_45190</name>
</gene>
<reference evidence="3" key="1">
    <citation type="journal article" date="2019" name="Int. J. Syst. Evol. Microbiol.">
        <title>The Global Catalogue of Microorganisms (GCM) 10K type strain sequencing project: providing services to taxonomists for standard genome sequencing and annotation.</title>
        <authorList>
            <consortium name="The Broad Institute Genomics Platform"/>
            <consortium name="The Broad Institute Genome Sequencing Center for Infectious Disease"/>
            <person name="Wu L."/>
            <person name="Ma J."/>
        </authorList>
    </citation>
    <scope>NUCLEOTIDE SEQUENCE [LARGE SCALE GENOMIC DNA]</scope>
    <source>
        <strain evidence="3">JCM 17919</strain>
    </source>
</reference>
<keyword evidence="3" id="KW-1185">Reference proteome</keyword>
<sequence>MKKIFLVGALALSLAGQAQKVTVKPTFTKGQKLELVTKANTVMSMEMMGQSMENKIDATITRSFDVENASESGTNLEHKIKRLQMSFSSPMGAQNFDSENEADMKGEGGKSAEKALKNKYTLTLDGNGKITNVKLDDQNSNTEESSGMLSGAMDQLGGGGAVPKVGTSTELTLLPAEGVAKGDTWADTAKGQKSNYTVSDITGDEVIVKFTSEGKTERKQEAQGMEIVINSVDKTSGTIRIDRKTGIMKERVSTTDSEGTMEVMGQSVPMTTKTQVTTTVTTK</sequence>
<dbReference type="EMBL" id="BAABGY010000018">
    <property type="protein sequence ID" value="GAA4344193.1"/>
    <property type="molecule type" value="Genomic_DNA"/>
</dbReference>